<feature type="modified residue" description="N6-(pyridoxal phosphate)lysine" evidence="9">
    <location>
        <position position="229"/>
    </location>
</feature>
<dbReference type="Pfam" id="PF00155">
    <property type="entry name" value="Aminotran_1_2"/>
    <property type="match status" value="1"/>
</dbReference>
<dbReference type="InterPro" id="IPR050106">
    <property type="entry name" value="HistidinolP_aminotransfase"/>
</dbReference>
<dbReference type="InterPro" id="IPR005861">
    <property type="entry name" value="HisP_aminotrans"/>
</dbReference>
<accession>A0ABS9DTH5</accession>
<dbReference type="Gene3D" id="3.40.640.10">
    <property type="entry name" value="Type I PLP-dependent aspartate aminotransferase-like (Major domain)"/>
    <property type="match status" value="1"/>
</dbReference>
<evidence type="ECO:0000256" key="9">
    <source>
        <dbReference type="HAMAP-Rule" id="MF_01023"/>
    </source>
</evidence>
<organism evidence="11 12">
    <name type="scientific">Acidiphilium iwatense</name>
    <dbReference type="NCBI Taxonomy" id="768198"/>
    <lineage>
        <taxon>Bacteria</taxon>
        <taxon>Pseudomonadati</taxon>
        <taxon>Pseudomonadota</taxon>
        <taxon>Alphaproteobacteria</taxon>
        <taxon>Acetobacterales</taxon>
        <taxon>Acidocellaceae</taxon>
        <taxon>Acidiphilium</taxon>
    </lineage>
</organism>
<evidence type="ECO:0000313" key="12">
    <source>
        <dbReference type="Proteomes" id="UP001521209"/>
    </source>
</evidence>
<keyword evidence="7 9" id="KW-0663">Pyridoxal phosphate</keyword>
<evidence type="ECO:0000259" key="10">
    <source>
        <dbReference type="Pfam" id="PF00155"/>
    </source>
</evidence>
<dbReference type="RefSeq" id="WP_235703236.1">
    <property type="nucleotide sequence ID" value="NZ_JAKGBZ010000006.1"/>
</dbReference>
<evidence type="ECO:0000256" key="2">
    <source>
        <dbReference type="ARBA" id="ARBA00005011"/>
    </source>
</evidence>
<evidence type="ECO:0000256" key="1">
    <source>
        <dbReference type="ARBA" id="ARBA00001933"/>
    </source>
</evidence>
<dbReference type="EC" id="2.6.1.9" evidence="9"/>
<dbReference type="PANTHER" id="PTHR43643:SF3">
    <property type="entry name" value="HISTIDINOL-PHOSPHATE AMINOTRANSFERASE"/>
    <property type="match status" value="1"/>
</dbReference>
<dbReference type="PANTHER" id="PTHR43643">
    <property type="entry name" value="HISTIDINOL-PHOSPHATE AMINOTRANSFERASE 2"/>
    <property type="match status" value="1"/>
</dbReference>
<name>A0ABS9DTH5_9PROT</name>
<dbReference type="CDD" id="cd00609">
    <property type="entry name" value="AAT_like"/>
    <property type="match status" value="1"/>
</dbReference>
<gene>
    <name evidence="9 11" type="primary">hisC</name>
    <name evidence="11" type="ORF">L2A60_04815</name>
</gene>
<keyword evidence="6 9" id="KW-0808">Transferase</keyword>
<evidence type="ECO:0000313" key="11">
    <source>
        <dbReference type="EMBL" id="MCF3946007.1"/>
    </source>
</evidence>
<evidence type="ECO:0000256" key="6">
    <source>
        <dbReference type="ARBA" id="ARBA00022679"/>
    </source>
</evidence>
<evidence type="ECO:0000256" key="5">
    <source>
        <dbReference type="ARBA" id="ARBA00022576"/>
    </source>
</evidence>
<dbReference type="Gene3D" id="3.90.1150.10">
    <property type="entry name" value="Aspartate Aminotransferase, domain 1"/>
    <property type="match status" value="1"/>
</dbReference>
<keyword evidence="9" id="KW-0028">Amino-acid biosynthesis</keyword>
<reference evidence="11 12" key="1">
    <citation type="submission" date="2022-01" db="EMBL/GenBank/DDBJ databases">
        <authorList>
            <person name="Won M."/>
            <person name="Kim S.-J."/>
            <person name="Kwon S.-W."/>
        </authorList>
    </citation>
    <scope>NUCLEOTIDE SEQUENCE [LARGE SCALE GENOMIC DNA]</scope>
    <source>
        <strain evidence="11 12">KCTC 23505</strain>
    </source>
</reference>
<dbReference type="InterPro" id="IPR004839">
    <property type="entry name" value="Aminotransferase_I/II_large"/>
</dbReference>
<dbReference type="SUPFAM" id="SSF53383">
    <property type="entry name" value="PLP-dependent transferases"/>
    <property type="match status" value="1"/>
</dbReference>
<dbReference type="GO" id="GO:0004400">
    <property type="term" value="F:histidinol-phosphate transaminase activity"/>
    <property type="evidence" value="ECO:0007669"/>
    <property type="project" value="UniProtKB-EC"/>
</dbReference>
<comment type="catalytic activity">
    <reaction evidence="8 9">
        <text>L-histidinol phosphate + 2-oxoglutarate = 3-(imidazol-4-yl)-2-oxopropyl phosphate + L-glutamate</text>
        <dbReference type="Rhea" id="RHEA:23744"/>
        <dbReference type="ChEBI" id="CHEBI:16810"/>
        <dbReference type="ChEBI" id="CHEBI:29985"/>
        <dbReference type="ChEBI" id="CHEBI:57766"/>
        <dbReference type="ChEBI" id="CHEBI:57980"/>
        <dbReference type="EC" id="2.6.1.9"/>
    </reaction>
</comment>
<dbReference type="HAMAP" id="MF_01023">
    <property type="entry name" value="HisC_aminotrans_2"/>
    <property type="match status" value="1"/>
</dbReference>
<evidence type="ECO:0000256" key="8">
    <source>
        <dbReference type="ARBA" id="ARBA00047481"/>
    </source>
</evidence>
<feature type="domain" description="Aminotransferase class I/classII large" evidence="10">
    <location>
        <begin position="37"/>
        <end position="364"/>
    </location>
</feature>
<comment type="subunit">
    <text evidence="4 9">Homodimer.</text>
</comment>
<keyword evidence="5 9" id="KW-0032">Aminotransferase</keyword>
<dbReference type="EMBL" id="JAKGBZ010000006">
    <property type="protein sequence ID" value="MCF3946007.1"/>
    <property type="molecule type" value="Genomic_DNA"/>
</dbReference>
<dbReference type="Proteomes" id="UP001521209">
    <property type="component" value="Unassembled WGS sequence"/>
</dbReference>
<dbReference type="InterPro" id="IPR015424">
    <property type="entry name" value="PyrdxlP-dep_Trfase"/>
</dbReference>
<comment type="pathway">
    <text evidence="2 9">Amino-acid biosynthesis; L-histidine biosynthesis; L-histidine from 5-phospho-alpha-D-ribose 1-diphosphate: step 7/9.</text>
</comment>
<comment type="caution">
    <text evidence="11">The sequence shown here is derived from an EMBL/GenBank/DDBJ whole genome shotgun (WGS) entry which is preliminary data.</text>
</comment>
<dbReference type="NCBIfam" id="TIGR01141">
    <property type="entry name" value="hisC"/>
    <property type="match status" value="1"/>
</dbReference>
<comment type="similarity">
    <text evidence="3 9">Belongs to the class-II pyridoxal-phosphate-dependent aminotransferase family. Histidinol-phosphate aminotransferase subfamily.</text>
</comment>
<sequence>MTGQFKPHGHPGPHARDAVFSVPPYVGGESTLKGVNRVIKLSSNEGAFGPPPGAVEAIRAAACSAHRYPDGGSAALREAIGVRFGLDPARIVCGNGSDELITLLIQSYGGSGTELVMSAHGFLIYEIAAKLAGMTVRKATERDLVTDIDAMLAQVTPATRLVFLANPNNPTGTLVPHAEIARLRAGLPEDVLLVLDAAYAEYVERPDYDAGALLVDAGGNVVMTRTFSKMFGLGGARLGWAYAPAPVIDVLNRTRMPFNVSSLAAAAGIASLGEPGWIERCRDHNNRARAALTARLRACGITVHPSETNFILADLGSTTRAAAADAHLRTRGILVRNVAAYALPQCLRITIGTDEECDAVAEALAGFVRDHG</sequence>
<evidence type="ECO:0000256" key="7">
    <source>
        <dbReference type="ARBA" id="ARBA00022898"/>
    </source>
</evidence>
<keyword evidence="9" id="KW-0368">Histidine biosynthesis</keyword>
<evidence type="ECO:0000256" key="4">
    <source>
        <dbReference type="ARBA" id="ARBA00011738"/>
    </source>
</evidence>
<keyword evidence="12" id="KW-1185">Reference proteome</keyword>
<evidence type="ECO:0000256" key="3">
    <source>
        <dbReference type="ARBA" id="ARBA00007970"/>
    </source>
</evidence>
<comment type="cofactor">
    <cofactor evidence="1 9">
        <name>pyridoxal 5'-phosphate</name>
        <dbReference type="ChEBI" id="CHEBI:597326"/>
    </cofactor>
</comment>
<dbReference type="InterPro" id="IPR015422">
    <property type="entry name" value="PyrdxlP-dep_Trfase_small"/>
</dbReference>
<proteinExistence type="inferred from homology"/>
<dbReference type="InterPro" id="IPR015421">
    <property type="entry name" value="PyrdxlP-dep_Trfase_major"/>
</dbReference>
<protein>
    <recommendedName>
        <fullName evidence="9">Histidinol-phosphate aminotransferase</fullName>
        <ecNumber evidence="9">2.6.1.9</ecNumber>
    </recommendedName>
    <alternativeName>
        <fullName evidence="9">Imidazole acetol-phosphate transaminase</fullName>
    </alternativeName>
</protein>